<evidence type="ECO:0000313" key="1">
    <source>
        <dbReference type="EMBL" id="SIQ34530.1"/>
    </source>
</evidence>
<gene>
    <name evidence="1" type="ORF">SAMN05421578_101317</name>
</gene>
<accession>A0ABY1JKI7</accession>
<protein>
    <submittedName>
        <fullName evidence="1">Uncharacterized protein</fullName>
    </submittedName>
</protein>
<keyword evidence="2" id="KW-1185">Reference proteome</keyword>
<organism evidence="1 2">
    <name type="scientific">Paenibacillus macquariensis</name>
    <dbReference type="NCBI Taxonomy" id="948756"/>
    <lineage>
        <taxon>Bacteria</taxon>
        <taxon>Bacillati</taxon>
        <taxon>Bacillota</taxon>
        <taxon>Bacilli</taxon>
        <taxon>Bacillales</taxon>
        <taxon>Paenibacillaceae</taxon>
        <taxon>Paenibacillus</taxon>
    </lineage>
</organism>
<proteinExistence type="predicted"/>
<comment type="caution">
    <text evidence="1">The sequence shown here is derived from an EMBL/GenBank/DDBJ whole genome shotgun (WGS) entry which is preliminary data.</text>
</comment>
<reference evidence="1 2" key="1">
    <citation type="submission" date="2017-01" db="EMBL/GenBank/DDBJ databases">
        <authorList>
            <person name="Varghese N."/>
            <person name="Submissions S."/>
        </authorList>
    </citation>
    <scope>NUCLEOTIDE SEQUENCE [LARGE SCALE GENOMIC DNA]</scope>
    <source>
        <strain evidence="1 2">ATCC 23464</strain>
    </source>
</reference>
<name>A0ABY1JKI7_9BACL</name>
<dbReference type="Proteomes" id="UP000186666">
    <property type="component" value="Unassembled WGS sequence"/>
</dbReference>
<dbReference type="EMBL" id="FTNK01000001">
    <property type="protein sequence ID" value="SIQ34530.1"/>
    <property type="molecule type" value="Genomic_DNA"/>
</dbReference>
<sequence length="63" mass="7291">MSEQNKNDGSGISRAKNIPRTRCKIYMINDEETNKKLISNFEDIMVKAFVHYIQSERDKLGGK</sequence>
<dbReference type="RefSeq" id="WP_068589859.1">
    <property type="nucleotide sequence ID" value="NZ_FTNK01000001.1"/>
</dbReference>
<evidence type="ECO:0000313" key="2">
    <source>
        <dbReference type="Proteomes" id="UP000186666"/>
    </source>
</evidence>